<accession>A0A347TJ39</accession>
<keyword evidence="4" id="KW-1185">Reference proteome</keyword>
<reference evidence="2 5" key="3">
    <citation type="submission" date="2018-08" db="EMBL/GenBank/DDBJ databases">
        <title>Complete genome of the Arcobacter marinus type strain JCM 15502.</title>
        <authorList>
            <person name="Miller W.G."/>
            <person name="Yee E."/>
            <person name="Huynh S."/>
            <person name="Parker C.T."/>
        </authorList>
    </citation>
    <scope>NUCLEOTIDE SEQUENCE [LARGE SCALE GENOMIC DNA]</scope>
    <source>
        <strain evidence="2 5">JCM 15502</strain>
    </source>
</reference>
<organism evidence="2 5">
    <name type="scientific">Malaciobacter marinus</name>
    <dbReference type="NCBI Taxonomy" id="505249"/>
    <lineage>
        <taxon>Bacteria</taxon>
        <taxon>Pseudomonadati</taxon>
        <taxon>Campylobacterota</taxon>
        <taxon>Epsilonproteobacteria</taxon>
        <taxon>Campylobacterales</taxon>
        <taxon>Arcobacteraceae</taxon>
        <taxon>Malaciobacter</taxon>
    </lineage>
</organism>
<dbReference type="EMBL" id="NXAO01000048">
    <property type="protein sequence ID" value="PHO14664.1"/>
    <property type="molecule type" value="Genomic_DNA"/>
</dbReference>
<proteinExistence type="predicted"/>
<sequence length="131" mass="14666">MKSAFSLLELIFVLVLLALIGSYAIPKYMNTKNAAVITTVKRDISTITSSLQSYFLLHGKIDDLNEVITLGSDDWRIEENTITYKTAKGDCVFIKVNNEEEQIELNINETLDNICKKLNEAGVVNTTTALY</sequence>
<evidence type="ECO:0000313" key="3">
    <source>
        <dbReference type="EMBL" id="PHO14664.1"/>
    </source>
</evidence>
<dbReference type="GO" id="GO:0015628">
    <property type="term" value="P:protein secretion by the type II secretion system"/>
    <property type="evidence" value="ECO:0007669"/>
    <property type="project" value="InterPro"/>
</dbReference>
<evidence type="ECO:0000313" key="2">
    <source>
        <dbReference type="EMBL" id="AXX86617.1"/>
    </source>
</evidence>
<keyword evidence="1" id="KW-0488">Methylation</keyword>
<dbReference type="AlphaFoldDB" id="A0A347TJ39"/>
<evidence type="ECO:0000256" key="1">
    <source>
        <dbReference type="ARBA" id="ARBA00022481"/>
    </source>
</evidence>
<dbReference type="InterPro" id="IPR000983">
    <property type="entry name" value="Bac_GSPG_pilin"/>
</dbReference>
<protein>
    <submittedName>
        <fullName evidence="3">Prepilin-type cleavage/methylation domain-containing protein</fullName>
    </submittedName>
    <submittedName>
        <fullName evidence="2">Type II secretion/transformation system, G protein</fullName>
    </submittedName>
</protein>
<dbReference type="Proteomes" id="UP000224740">
    <property type="component" value="Unassembled WGS sequence"/>
</dbReference>
<reference evidence="4" key="1">
    <citation type="submission" date="2017-09" db="EMBL/GenBank/DDBJ databases">
        <title>Arcobacter canalis sp. nov., a new species isolated from a water canal contaminated with urban sewage.</title>
        <authorList>
            <person name="Perez-Cataluna A."/>
            <person name="Salas-Masso N."/>
            <person name="Figueras M.J."/>
        </authorList>
    </citation>
    <scope>NUCLEOTIDE SEQUENCE [LARGE SCALE GENOMIC DNA]</scope>
    <source>
        <strain evidence="4">CECT 7727</strain>
    </source>
</reference>
<evidence type="ECO:0000313" key="5">
    <source>
        <dbReference type="Proteomes" id="UP000264693"/>
    </source>
</evidence>
<name>A0A347TJ39_9BACT</name>
<dbReference type="EMBL" id="CP032101">
    <property type="protein sequence ID" value="AXX86617.1"/>
    <property type="molecule type" value="Genomic_DNA"/>
</dbReference>
<dbReference type="Gene3D" id="3.30.700.10">
    <property type="entry name" value="Glycoprotein, Type 4 Pilin"/>
    <property type="match status" value="1"/>
</dbReference>
<dbReference type="KEGG" id="amar:AMRN_0865"/>
<dbReference type="Proteomes" id="UP000264693">
    <property type="component" value="Chromosome"/>
</dbReference>
<gene>
    <name evidence="2" type="ORF">AMRN_0865</name>
    <name evidence="3" type="ORF">CPH92_10320</name>
</gene>
<dbReference type="InterPro" id="IPR012902">
    <property type="entry name" value="N_methyl_site"/>
</dbReference>
<dbReference type="PRINTS" id="PR00813">
    <property type="entry name" value="BCTERIALGSPG"/>
</dbReference>
<dbReference type="RefSeq" id="WP_099311638.1">
    <property type="nucleotide sequence ID" value="NZ_CP032101.1"/>
</dbReference>
<dbReference type="GO" id="GO:0015627">
    <property type="term" value="C:type II protein secretion system complex"/>
    <property type="evidence" value="ECO:0007669"/>
    <property type="project" value="InterPro"/>
</dbReference>
<reference evidence="3" key="2">
    <citation type="submission" date="2017-09" db="EMBL/GenBank/DDBJ databases">
        <authorList>
            <person name="Perez-Cataluna A."/>
            <person name="Figueras M.J."/>
            <person name="Salas-Masso N."/>
        </authorList>
    </citation>
    <scope>NUCLEOTIDE SEQUENCE</scope>
    <source>
        <strain evidence="3">CECT 7727</strain>
    </source>
</reference>
<dbReference type="SUPFAM" id="SSF54523">
    <property type="entry name" value="Pili subunits"/>
    <property type="match status" value="1"/>
</dbReference>
<evidence type="ECO:0000313" key="4">
    <source>
        <dbReference type="Proteomes" id="UP000224740"/>
    </source>
</evidence>
<dbReference type="InterPro" id="IPR045584">
    <property type="entry name" value="Pilin-like"/>
</dbReference>
<dbReference type="NCBIfam" id="TIGR02532">
    <property type="entry name" value="IV_pilin_GFxxxE"/>
    <property type="match status" value="1"/>
</dbReference>